<dbReference type="GO" id="GO:0016887">
    <property type="term" value="F:ATP hydrolysis activity"/>
    <property type="evidence" value="ECO:0007669"/>
    <property type="project" value="InterPro"/>
</dbReference>
<evidence type="ECO:0000259" key="1">
    <source>
        <dbReference type="Pfam" id="PF13401"/>
    </source>
</evidence>
<dbReference type="EMBL" id="CP003154">
    <property type="protein sequence ID" value="AFL76194.1"/>
    <property type="molecule type" value="Genomic_DNA"/>
</dbReference>
<proteinExistence type="predicted"/>
<feature type="domain" description="ORC1/DEAH AAA+ ATPase" evidence="1">
    <location>
        <begin position="33"/>
        <end position="139"/>
    </location>
</feature>
<dbReference type="AlphaFoldDB" id="I3YGS6"/>
<reference evidence="2 3" key="1">
    <citation type="submission" date="2012-06" db="EMBL/GenBank/DDBJ databases">
        <title>Complete sequence of Thiocystis violascens DSM 198.</title>
        <authorList>
            <consortium name="US DOE Joint Genome Institute"/>
            <person name="Lucas S."/>
            <person name="Han J."/>
            <person name="Lapidus A."/>
            <person name="Cheng J.-F."/>
            <person name="Goodwin L."/>
            <person name="Pitluck S."/>
            <person name="Peters L."/>
            <person name="Ovchinnikova G."/>
            <person name="Teshima H."/>
            <person name="Detter J.C."/>
            <person name="Han C."/>
            <person name="Tapia R."/>
            <person name="Land M."/>
            <person name="Hauser L."/>
            <person name="Kyrpides N."/>
            <person name="Ivanova N."/>
            <person name="Pagani I."/>
            <person name="Vogl K."/>
            <person name="Liu Z."/>
            <person name="Frigaard N.-U."/>
            <person name="Bryant D."/>
            <person name="Woyke T."/>
        </authorList>
    </citation>
    <scope>NUCLEOTIDE SEQUENCE [LARGE SCALE GENOMIC DNA]</scope>
    <source>
        <strain evidence="3">ATCC 17096 / DSM 198 / 6111</strain>
    </source>
</reference>
<dbReference type="HOGENOM" id="CLU_099028_0_0_6"/>
<organism evidence="2 3">
    <name type="scientific">Thiocystis violascens (strain ATCC 17096 / DSM 198 / 6111)</name>
    <name type="common">Chromatium violascens</name>
    <dbReference type="NCBI Taxonomy" id="765911"/>
    <lineage>
        <taxon>Bacteria</taxon>
        <taxon>Pseudomonadati</taxon>
        <taxon>Pseudomonadota</taxon>
        <taxon>Gammaproteobacteria</taxon>
        <taxon>Chromatiales</taxon>
        <taxon>Chromatiaceae</taxon>
        <taxon>Thiocystis</taxon>
    </lineage>
</organism>
<dbReference type="PANTHER" id="PTHR35894">
    <property type="entry name" value="GENERAL SECRETION PATHWAY PROTEIN A-RELATED"/>
    <property type="match status" value="1"/>
</dbReference>
<accession>I3YGS6</accession>
<dbReference type="KEGG" id="tvi:Thivi_4391"/>
<dbReference type="Gene3D" id="3.40.50.300">
    <property type="entry name" value="P-loop containing nucleotide triphosphate hydrolases"/>
    <property type="match status" value="1"/>
</dbReference>
<evidence type="ECO:0000313" key="2">
    <source>
        <dbReference type="EMBL" id="AFL76194.1"/>
    </source>
</evidence>
<protein>
    <recommendedName>
        <fullName evidence="1">ORC1/DEAH AAA+ ATPase domain-containing protein</fullName>
    </recommendedName>
</protein>
<dbReference type="OrthoDB" id="9757917at2"/>
<dbReference type="Proteomes" id="UP000006062">
    <property type="component" value="Chromosome"/>
</dbReference>
<dbReference type="InterPro" id="IPR052026">
    <property type="entry name" value="ExeA_AAA_ATPase_DNA-bind"/>
</dbReference>
<sequence length="254" mass="28233">MKKVFAITSNAKRFLGGMTALEKRGAREACWLSLNGPAGLGKSLLVQWYAGKNDGVYLRAKTTWTSRSALAELVTELGSSPARRQDELFAQALGTLGRDPRLVIIDEVEHCLHDIKVLETFRDLSDLCECPIVIVGMEAVKTKIQRYEQISSRITQVVDFLPASLEDVRIMAETLTELRYADDLIAKIQSESEGRYRLIMDALAEVERTAKRNGWAEVNASQFPARLTHDWRLRTRRGGVKGEPGSKALAEGAA</sequence>
<dbReference type="RefSeq" id="WP_014780570.1">
    <property type="nucleotide sequence ID" value="NC_018012.1"/>
</dbReference>
<dbReference type="STRING" id="765911.Thivi_4391"/>
<dbReference type="InterPro" id="IPR049945">
    <property type="entry name" value="AAA_22"/>
</dbReference>
<dbReference type="Pfam" id="PF13401">
    <property type="entry name" value="AAA_22"/>
    <property type="match status" value="1"/>
</dbReference>
<keyword evidence="3" id="KW-1185">Reference proteome</keyword>
<dbReference type="eggNOG" id="COG2842">
    <property type="taxonomic scope" value="Bacteria"/>
</dbReference>
<dbReference type="InterPro" id="IPR027417">
    <property type="entry name" value="P-loop_NTPase"/>
</dbReference>
<evidence type="ECO:0000313" key="3">
    <source>
        <dbReference type="Proteomes" id="UP000006062"/>
    </source>
</evidence>
<name>I3YGS6_THIV6</name>
<dbReference type="SUPFAM" id="SSF52540">
    <property type="entry name" value="P-loop containing nucleoside triphosphate hydrolases"/>
    <property type="match status" value="1"/>
</dbReference>
<gene>
    <name evidence="2" type="ordered locus">Thivi_4391</name>
</gene>
<dbReference type="PANTHER" id="PTHR35894:SF5">
    <property type="entry name" value="MU-LIKE PROPHAGE FLUMU DNA TRANSPOSITION PROTEIN B"/>
    <property type="match status" value="1"/>
</dbReference>